<name>S8DGH8_9LAMI</name>
<evidence type="ECO:0000256" key="1">
    <source>
        <dbReference type="SAM" id="MobiDB-lite"/>
    </source>
</evidence>
<dbReference type="Proteomes" id="UP000015453">
    <property type="component" value="Unassembled WGS sequence"/>
</dbReference>
<feature type="compositionally biased region" description="Polar residues" evidence="1">
    <location>
        <begin position="1"/>
        <end position="10"/>
    </location>
</feature>
<evidence type="ECO:0000313" key="2">
    <source>
        <dbReference type="EMBL" id="EPS61868.1"/>
    </source>
</evidence>
<feature type="non-terminal residue" evidence="2">
    <location>
        <position position="1"/>
    </location>
</feature>
<dbReference type="EMBL" id="AUSU01006543">
    <property type="protein sequence ID" value="EPS61868.1"/>
    <property type="molecule type" value="Genomic_DNA"/>
</dbReference>
<sequence length="107" mass="11201">SRKQLGHNNASGPGRPSSGGMPSKNSSTPSAKVQAPVTKNRASNVPKPPYPQSGGRNPNLSHGQQQQHRSVPANGQSSAVIKSSVMRKETTKPTVGGRKEILPPSKD</sequence>
<evidence type="ECO:0000313" key="3">
    <source>
        <dbReference type="Proteomes" id="UP000015453"/>
    </source>
</evidence>
<feature type="compositionally biased region" description="Basic and acidic residues" evidence="1">
    <location>
        <begin position="86"/>
        <end position="107"/>
    </location>
</feature>
<feature type="non-terminal residue" evidence="2">
    <location>
        <position position="107"/>
    </location>
</feature>
<dbReference type="AlphaFoldDB" id="S8DGH8"/>
<organism evidence="2 3">
    <name type="scientific">Genlisea aurea</name>
    <dbReference type="NCBI Taxonomy" id="192259"/>
    <lineage>
        <taxon>Eukaryota</taxon>
        <taxon>Viridiplantae</taxon>
        <taxon>Streptophyta</taxon>
        <taxon>Embryophyta</taxon>
        <taxon>Tracheophyta</taxon>
        <taxon>Spermatophyta</taxon>
        <taxon>Magnoliopsida</taxon>
        <taxon>eudicotyledons</taxon>
        <taxon>Gunneridae</taxon>
        <taxon>Pentapetalae</taxon>
        <taxon>asterids</taxon>
        <taxon>lamiids</taxon>
        <taxon>Lamiales</taxon>
        <taxon>Lentibulariaceae</taxon>
        <taxon>Genlisea</taxon>
    </lineage>
</organism>
<reference evidence="2 3" key="1">
    <citation type="journal article" date="2013" name="BMC Genomics">
        <title>The miniature genome of a carnivorous plant Genlisea aurea contains a low number of genes and short non-coding sequences.</title>
        <authorList>
            <person name="Leushkin E.V."/>
            <person name="Sutormin R.A."/>
            <person name="Nabieva E.R."/>
            <person name="Penin A.A."/>
            <person name="Kondrashov A.S."/>
            <person name="Logacheva M.D."/>
        </authorList>
    </citation>
    <scope>NUCLEOTIDE SEQUENCE [LARGE SCALE GENOMIC DNA]</scope>
</reference>
<feature type="region of interest" description="Disordered" evidence="1">
    <location>
        <begin position="1"/>
        <end position="107"/>
    </location>
</feature>
<feature type="compositionally biased region" description="Low complexity" evidence="1">
    <location>
        <begin position="11"/>
        <end position="23"/>
    </location>
</feature>
<feature type="compositionally biased region" description="Polar residues" evidence="1">
    <location>
        <begin position="54"/>
        <end position="81"/>
    </location>
</feature>
<gene>
    <name evidence="2" type="ORF">M569_12926</name>
</gene>
<comment type="caution">
    <text evidence="2">The sequence shown here is derived from an EMBL/GenBank/DDBJ whole genome shotgun (WGS) entry which is preliminary data.</text>
</comment>
<protein>
    <submittedName>
        <fullName evidence="2">Uncharacterized protein</fullName>
    </submittedName>
</protein>
<keyword evidence="3" id="KW-1185">Reference proteome</keyword>
<proteinExistence type="predicted"/>
<accession>S8DGH8</accession>